<protein>
    <submittedName>
        <fullName evidence="1">Uncharacterized protein</fullName>
    </submittedName>
</protein>
<name>A0AAV9VQM3_9PEZI</name>
<evidence type="ECO:0000313" key="2">
    <source>
        <dbReference type="Proteomes" id="UP001370758"/>
    </source>
</evidence>
<organism evidence="1 2">
    <name type="scientific">Arthrobotrys musiformis</name>
    <dbReference type="NCBI Taxonomy" id="47236"/>
    <lineage>
        <taxon>Eukaryota</taxon>
        <taxon>Fungi</taxon>
        <taxon>Dikarya</taxon>
        <taxon>Ascomycota</taxon>
        <taxon>Pezizomycotina</taxon>
        <taxon>Orbiliomycetes</taxon>
        <taxon>Orbiliales</taxon>
        <taxon>Orbiliaceae</taxon>
        <taxon>Arthrobotrys</taxon>
    </lineage>
</organism>
<evidence type="ECO:0000313" key="1">
    <source>
        <dbReference type="EMBL" id="KAK6495122.1"/>
    </source>
</evidence>
<dbReference type="EMBL" id="JAVHJL010000013">
    <property type="protein sequence ID" value="KAK6495122.1"/>
    <property type="molecule type" value="Genomic_DNA"/>
</dbReference>
<accession>A0AAV9VQM3</accession>
<reference evidence="1 2" key="1">
    <citation type="submission" date="2023-08" db="EMBL/GenBank/DDBJ databases">
        <authorList>
            <person name="Palmer J.M."/>
        </authorList>
    </citation>
    <scope>NUCLEOTIDE SEQUENCE [LARGE SCALE GENOMIC DNA]</scope>
    <source>
        <strain evidence="1 2">TWF481</strain>
    </source>
</reference>
<keyword evidence="2" id="KW-1185">Reference proteome</keyword>
<proteinExistence type="predicted"/>
<dbReference type="Proteomes" id="UP001370758">
    <property type="component" value="Unassembled WGS sequence"/>
</dbReference>
<comment type="caution">
    <text evidence="1">The sequence shown here is derived from an EMBL/GenBank/DDBJ whole genome shotgun (WGS) entry which is preliminary data.</text>
</comment>
<dbReference type="AlphaFoldDB" id="A0AAV9VQM3"/>
<sequence>MAGLSASLFPGKEWRIAMVFLDGAYQVTDEKTSPRCWEILSELSVRVVERMSVAELVNVLSGDPQICGALEKQIKRVIEAGSITINRRKIPDAFTDTPPAKRVRKV</sequence>
<gene>
    <name evidence="1" type="ORF">TWF481_003150</name>
</gene>